<dbReference type="STRING" id="7370.A0A1I8MJ16"/>
<dbReference type="RefSeq" id="XP_005176604.1">
    <property type="nucleotide sequence ID" value="XM_005176547.1"/>
</dbReference>
<evidence type="ECO:0000313" key="5">
    <source>
        <dbReference type="RefSeq" id="XP_005176604.1"/>
    </source>
</evidence>
<dbReference type="EnsemblMetazoa" id="MDOA005407-RA">
    <property type="protein sequence ID" value="MDOA005407-PA"/>
    <property type="gene ID" value="MDOA005407"/>
</dbReference>
<dbReference type="Proteomes" id="UP001652621">
    <property type="component" value="Unplaced"/>
</dbReference>
<dbReference type="VEuPathDB" id="VectorBase:MDOA005407"/>
<feature type="compositionally biased region" description="Polar residues" evidence="1">
    <location>
        <begin position="269"/>
        <end position="307"/>
    </location>
</feature>
<evidence type="ECO:0000313" key="4">
    <source>
        <dbReference type="Proteomes" id="UP001652621"/>
    </source>
</evidence>
<reference evidence="5" key="2">
    <citation type="submission" date="2025-04" db="UniProtKB">
        <authorList>
            <consortium name="RefSeq"/>
        </authorList>
    </citation>
    <scope>IDENTIFICATION</scope>
    <source>
        <strain evidence="5">Aabys</strain>
    </source>
</reference>
<organism evidence="3">
    <name type="scientific">Musca domestica</name>
    <name type="common">House fly</name>
    <dbReference type="NCBI Taxonomy" id="7370"/>
    <lineage>
        <taxon>Eukaryota</taxon>
        <taxon>Metazoa</taxon>
        <taxon>Ecdysozoa</taxon>
        <taxon>Arthropoda</taxon>
        <taxon>Hexapoda</taxon>
        <taxon>Insecta</taxon>
        <taxon>Pterygota</taxon>
        <taxon>Neoptera</taxon>
        <taxon>Endopterygota</taxon>
        <taxon>Diptera</taxon>
        <taxon>Brachycera</taxon>
        <taxon>Muscomorpha</taxon>
        <taxon>Muscoidea</taxon>
        <taxon>Muscidae</taxon>
        <taxon>Musca</taxon>
    </lineage>
</organism>
<dbReference type="KEGG" id="mde:101900068"/>
<proteinExistence type="predicted"/>
<keyword evidence="2" id="KW-0732">Signal</keyword>
<keyword evidence="4" id="KW-1185">Reference proteome</keyword>
<feature type="chain" id="PRO_5044560485" evidence="2">
    <location>
        <begin position="24"/>
        <end position="333"/>
    </location>
</feature>
<dbReference type="VEuPathDB" id="VectorBase:MDOMA2_011335"/>
<reference evidence="3" key="1">
    <citation type="submission" date="2020-05" db="UniProtKB">
        <authorList>
            <consortium name="EnsemblMetazoa"/>
        </authorList>
    </citation>
    <scope>IDENTIFICATION</scope>
    <source>
        <strain evidence="3">Aabys</strain>
    </source>
</reference>
<protein>
    <submittedName>
        <fullName evidence="5">Protein ste7-like</fullName>
    </submittedName>
</protein>
<feature type="region of interest" description="Disordered" evidence="1">
    <location>
        <begin position="262"/>
        <end position="333"/>
    </location>
</feature>
<dbReference type="GeneID" id="101900068"/>
<feature type="signal peptide" evidence="2">
    <location>
        <begin position="1"/>
        <end position="23"/>
    </location>
</feature>
<dbReference type="AlphaFoldDB" id="A0A1I8MJ16"/>
<accession>A0A1I8MJ16</accession>
<sequence length="333" mass="34911">MVSIEKFNFVFFISLAFVATGDRIPNEYPVVSNNYGAVGRSSTPASQYVILPVANAAYTNSGGVTYAVVGGYNYGASIPNYGFAASNPIPIYVAPGLQYAPAGTSTNPQYASAASPQYVPNGPGSQYSLPNSIYNPGGFVAPLIPTPNYALSPTSSATNNYHPLPSQPIYSGPGLNGNIYRVPSIINAASQPLPVYNTGSNQYPSHSGFIGTSNNNQLQVPAGTSLTYFTNKNPAASTTTTASATSTIDNGSSATNIDAAFHEDGLTPPSVTYSSPEESNKNSNTVPDSIADASNTDPLVTSSSENFAKSVEPEPAHTYSDEEGYRYKNPHHK</sequence>
<evidence type="ECO:0000313" key="3">
    <source>
        <dbReference type="EnsemblMetazoa" id="MDOA005407-PA"/>
    </source>
</evidence>
<gene>
    <name evidence="3" type="primary">101900068</name>
    <name evidence="5" type="synonym">LOC101900068</name>
</gene>
<name>A0A1I8MJ16_MUSDO</name>
<evidence type="ECO:0000256" key="1">
    <source>
        <dbReference type="SAM" id="MobiDB-lite"/>
    </source>
</evidence>
<evidence type="ECO:0000256" key="2">
    <source>
        <dbReference type="SAM" id="SignalP"/>
    </source>
</evidence>
<feature type="compositionally biased region" description="Basic and acidic residues" evidence="1">
    <location>
        <begin position="311"/>
        <end position="326"/>
    </location>
</feature>